<dbReference type="AlphaFoldDB" id="A0A2G9S6Q5"/>
<accession>A0A2G9S6Q5</accession>
<dbReference type="EMBL" id="KV925376">
    <property type="protein sequence ID" value="PIO35858.1"/>
    <property type="molecule type" value="Genomic_DNA"/>
</dbReference>
<protein>
    <submittedName>
        <fullName evidence="2">Uncharacterized protein</fullName>
    </submittedName>
</protein>
<sequence>MNNYGRCTQQICLKCLMKANTISSRTEKSPSISTRSTDPTSKDRMKLLKKKDCREAYLMPVQPLCPWLVCMWPMNAAVIPFP</sequence>
<evidence type="ECO:0000256" key="1">
    <source>
        <dbReference type="SAM" id="MobiDB-lite"/>
    </source>
</evidence>
<evidence type="ECO:0000313" key="2">
    <source>
        <dbReference type="EMBL" id="PIO35858.1"/>
    </source>
</evidence>
<organism evidence="2 3">
    <name type="scientific">Aquarana catesbeiana</name>
    <name type="common">American bullfrog</name>
    <name type="synonym">Rana catesbeiana</name>
    <dbReference type="NCBI Taxonomy" id="8400"/>
    <lineage>
        <taxon>Eukaryota</taxon>
        <taxon>Metazoa</taxon>
        <taxon>Chordata</taxon>
        <taxon>Craniata</taxon>
        <taxon>Vertebrata</taxon>
        <taxon>Euteleostomi</taxon>
        <taxon>Amphibia</taxon>
        <taxon>Batrachia</taxon>
        <taxon>Anura</taxon>
        <taxon>Neobatrachia</taxon>
        <taxon>Ranoidea</taxon>
        <taxon>Ranidae</taxon>
        <taxon>Aquarana</taxon>
    </lineage>
</organism>
<dbReference type="Proteomes" id="UP000228934">
    <property type="component" value="Unassembled WGS sequence"/>
</dbReference>
<keyword evidence="3" id="KW-1185">Reference proteome</keyword>
<gene>
    <name evidence="2" type="ORF">AB205_0207350</name>
</gene>
<feature type="region of interest" description="Disordered" evidence="1">
    <location>
        <begin position="23"/>
        <end position="45"/>
    </location>
</feature>
<proteinExistence type="predicted"/>
<reference evidence="3" key="1">
    <citation type="journal article" date="2017" name="Nat. Commun.">
        <title>The North American bullfrog draft genome provides insight into hormonal regulation of long noncoding RNA.</title>
        <authorList>
            <person name="Hammond S.A."/>
            <person name="Warren R.L."/>
            <person name="Vandervalk B.P."/>
            <person name="Kucuk E."/>
            <person name="Khan H."/>
            <person name="Gibb E.A."/>
            <person name="Pandoh P."/>
            <person name="Kirk H."/>
            <person name="Zhao Y."/>
            <person name="Jones M."/>
            <person name="Mungall A.J."/>
            <person name="Coope R."/>
            <person name="Pleasance S."/>
            <person name="Moore R.A."/>
            <person name="Holt R.A."/>
            <person name="Round J.M."/>
            <person name="Ohora S."/>
            <person name="Walle B.V."/>
            <person name="Veldhoen N."/>
            <person name="Helbing C.C."/>
            <person name="Birol I."/>
        </authorList>
    </citation>
    <scope>NUCLEOTIDE SEQUENCE [LARGE SCALE GENOMIC DNA]</scope>
</reference>
<evidence type="ECO:0000313" key="3">
    <source>
        <dbReference type="Proteomes" id="UP000228934"/>
    </source>
</evidence>
<name>A0A2G9S6Q5_AQUCT</name>
<feature type="compositionally biased region" description="Polar residues" evidence="1">
    <location>
        <begin position="23"/>
        <end position="39"/>
    </location>
</feature>